<dbReference type="GeneID" id="63847386"/>
<feature type="region of interest" description="Disordered" evidence="4">
    <location>
        <begin position="385"/>
        <end position="406"/>
    </location>
</feature>
<feature type="compositionally biased region" description="Basic and acidic residues" evidence="4">
    <location>
        <begin position="617"/>
        <end position="635"/>
    </location>
</feature>
<evidence type="ECO:0000313" key="7">
    <source>
        <dbReference type="Proteomes" id="UP000800039"/>
    </source>
</evidence>
<dbReference type="OrthoDB" id="5801062at2759"/>
<comment type="caution">
    <text evidence="6">The sequence shown here is derived from an EMBL/GenBank/DDBJ whole genome shotgun (WGS) entry which is preliminary data.</text>
</comment>
<feature type="compositionally biased region" description="Basic and acidic residues" evidence="4">
    <location>
        <begin position="599"/>
        <end position="610"/>
    </location>
</feature>
<dbReference type="InterPro" id="IPR013882">
    <property type="entry name" value="Ctp1_C"/>
</dbReference>
<feature type="compositionally biased region" description="Polar residues" evidence="4">
    <location>
        <begin position="189"/>
        <end position="199"/>
    </location>
</feature>
<sequence>MADLSAWIEKNKALWTRVYEEVLAPDFEAEWKKREEVHEKELKQRDKNHSTDISNEHVKTAHLLAENEQLKRQAQEQYQGMASTSGQEIATARESMVSEEELRQLTDKYNELSRKYQNISQKVKYLERKNNAVMQKNKDMKESVRAWQEYADRQSGKQKLKSETRAGGGQAKPSAIHISQDDRPHVPSSPGSVATTRTPRSLADTDRSSPAPMLPLPQASRESTSLLVSPRLNMGNDERSSSASSTPKPQDPVTPIEQQCLDINDLGHVLPSDTRITALIDERSAQTYNFPTNPSSSQTTEDESVESTKKHTQVLDAEDDDDIPQFVSARSLKRKRGEPSKSKFEIFADRSADGTPAKPFRVKEEHLSSPPTTIYKLMRKETIDLDDPTPKVLQTPRHPRRKLSVDSNRTSTLLQHRSNSTSFIQDIKQERPEAGHLTTTDAVDLNAGVNMTQVALAEVRAISEPAKPTQTEKAVLQSLDPNILGNTSEEPPNKRLREAEVRRNKGYGILAESGEESPPVDENELRLPPHLARTQFNRRLNALGNPQTPAKGLHQTLKPASTRIKLEQVLTPPSSTSRSRHMSSERKGSRTNPSKARSKPRDDPILDDRPIWTMKTPDTRSSTRKDRTSPTKQNRLRDMPITKLNVQDFKPNPAYNQGYSYAFSETVRKRGDRMCLPGCTNPQCCGSTFRILAEAHAPLPASQEEALLEDYLGDAYNNMQLTQMSSEERKELVLQARTKKMAKETGKHREAYERRRTPPGFWRVDFPTTQEQQEDRERSKLQEQKLVQERWLEAHRKGGKWIFKDE</sequence>
<feature type="domain" description="DNA endonuclease activator Ctp1 C-terminal" evidence="5">
    <location>
        <begin position="662"/>
        <end position="771"/>
    </location>
</feature>
<evidence type="ECO:0000256" key="4">
    <source>
        <dbReference type="SAM" id="MobiDB-lite"/>
    </source>
</evidence>
<feature type="compositionally biased region" description="Basic and acidic residues" evidence="4">
    <location>
        <begin position="150"/>
        <end position="164"/>
    </location>
</feature>
<gene>
    <name evidence="6" type="ORF">K460DRAFT_309497</name>
</gene>
<feature type="region of interest" description="Disordered" evidence="4">
    <location>
        <begin position="285"/>
        <end position="319"/>
    </location>
</feature>
<proteinExistence type="predicted"/>
<dbReference type="Proteomes" id="UP000800039">
    <property type="component" value="Unassembled WGS sequence"/>
</dbReference>
<name>A0A9P4GEH7_9PLEO</name>
<dbReference type="GO" id="GO:0006281">
    <property type="term" value="P:DNA repair"/>
    <property type="evidence" value="ECO:0007669"/>
    <property type="project" value="InterPro"/>
</dbReference>
<evidence type="ECO:0000256" key="3">
    <source>
        <dbReference type="ARBA" id="ARBA00023242"/>
    </source>
</evidence>
<evidence type="ECO:0000259" key="5">
    <source>
        <dbReference type="Pfam" id="PF08573"/>
    </source>
</evidence>
<accession>A0A9P4GEH7</accession>
<comment type="subcellular location">
    <subcellularLocation>
        <location evidence="1">Nucleus</location>
    </subcellularLocation>
</comment>
<evidence type="ECO:0000313" key="6">
    <source>
        <dbReference type="EMBL" id="KAF1844528.1"/>
    </source>
</evidence>
<dbReference type="RefSeq" id="XP_040787091.1">
    <property type="nucleotide sequence ID" value="XM_040930134.1"/>
</dbReference>
<reference evidence="6" key="1">
    <citation type="submission" date="2020-01" db="EMBL/GenBank/DDBJ databases">
        <authorList>
            <consortium name="DOE Joint Genome Institute"/>
            <person name="Haridas S."/>
            <person name="Albert R."/>
            <person name="Binder M."/>
            <person name="Bloem J."/>
            <person name="Labutti K."/>
            <person name="Salamov A."/>
            <person name="Andreopoulos B."/>
            <person name="Baker S.E."/>
            <person name="Barry K."/>
            <person name="Bills G."/>
            <person name="Bluhm B.H."/>
            <person name="Cannon C."/>
            <person name="Castanera R."/>
            <person name="Culley D.E."/>
            <person name="Daum C."/>
            <person name="Ezra D."/>
            <person name="Gonzalez J.B."/>
            <person name="Henrissat B."/>
            <person name="Kuo A."/>
            <person name="Liang C."/>
            <person name="Lipzen A."/>
            <person name="Lutzoni F."/>
            <person name="Magnuson J."/>
            <person name="Mondo S."/>
            <person name="Nolan M."/>
            <person name="Ohm R."/>
            <person name="Pangilinan J."/>
            <person name="Park H.-J."/>
            <person name="Ramirez L."/>
            <person name="Alfaro M."/>
            <person name="Sun H."/>
            <person name="Tritt A."/>
            <person name="Yoshinaga Y."/>
            <person name="Zwiers L.-H."/>
            <person name="Turgeon B.G."/>
            <person name="Goodwin S.B."/>
            <person name="Spatafora J.W."/>
            <person name="Crous P.W."/>
            <person name="Grigoriev I.V."/>
        </authorList>
    </citation>
    <scope>NUCLEOTIDE SEQUENCE</scope>
    <source>
        <strain evidence="6">CBS 394.84</strain>
    </source>
</reference>
<feature type="region of interest" description="Disordered" evidence="4">
    <location>
        <begin position="75"/>
        <end position="98"/>
    </location>
</feature>
<feature type="region of interest" description="Disordered" evidence="4">
    <location>
        <begin position="150"/>
        <end position="255"/>
    </location>
</feature>
<dbReference type="AlphaFoldDB" id="A0A9P4GEH7"/>
<keyword evidence="2" id="KW-0227">DNA damage</keyword>
<feature type="compositionally biased region" description="Polar residues" evidence="4">
    <location>
        <begin position="75"/>
        <end position="88"/>
    </location>
</feature>
<keyword evidence="3" id="KW-0539">Nucleus</keyword>
<feature type="region of interest" description="Disordered" evidence="4">
    <location>
        <begin position="542"/>
        <end position="635"/>
    </location>
</feature>
<protein>
    <submittedName>
        <fullName evidence="6">SAE2-domain-containing protein</fullName>
    </submittedName>
</protein>
<keyword evidence="7" id="KW-1185">Reference proteome</keyword>
<dbReference type="Pfam" id="PF08573">
    <property type="entry name" value="SAE2"/>
    <property type="match status" value="1"/>
</dbReference>
<evidence type="ECO:0000256" key="2">
    <source>
        <dbReference type="ARBA" id="ARBA00022763"/>
    </source>
</evidence>
<organism evidence="6 7">
    <name type="scientific">Cucurbitaria berberidis CBS 394.84</name>
    <dbReference type="NCBI Taxonomy" id="1168544"/>
    <lineage>
        <taxon>Eukaryota</taxon>
        <taxon>Fungi</taxon>
        <taxon>Dikarya</taxon>
        <taxon>Ascomycota</taxon>
        <taxon>Pezizomycotina</taxon>
        <taxon>Dothideomycetes</taxon>
        <taxon>Pleosporomycetidae</taxon>
        <taxon>Pleosporales</taxon>
        <taxon>Pleosporineae</taxon>
        <taxon>Cucurbitariaceae</taxon>
        <taxon>Cucurbitaria</taxon>
    </lineage>
</organism>
<dbReference type="GO" id="GO:0005634">
    <property type="term" value="C:nucleus"/>
    <property type="evidence" value="ECO:0007669"/>
    <property type="project" value="UniProtKB-SubCell"/>
</dbReference>
<dbReference type="EMBL" id="ML976616">
    <property type="protein sequence ID" value="KAF1844528.1"/>
    <property type="molecule type" value="Genomic_DNA"/>
</dbReference>
<evidence type="ECO:0000256" key="1">
    <source>
        <dbReference type="ARBA" id="ARBA00004123"/>
    </source>
</evidence>
<feature type="compositionally biased region" description="Polar residues" evidence="4">
    <location>
        <begin position="285"/>
        <end position="299"/>
    </location>
</feature>